<organism evidence="8 9">
    <name type="scientific">Henriciella mobilis</name>
    <dbReference type="NCBI Taxonomy" id="2305467"/>
    <lineage>
        <taxon>Bacteria</taxon>
        <taxon>Pseudomonadati</taxon>
        <taxon>Pseudomonadota</taxon>
        <taxon>Alphaproteobacteria</taxon>
        <taxon>Hyphomonadales</taxon>
        <taxon>Hyphomonadaceae</taxon>
        <taxon>Henriciella</taxon>
    </lineage>
</organism>
<dbReference type="Proteomes" id="UP000266385">
    <property type="component" value="Unassembled WGS sequence"/>
</dbReference>
<dbReference type="CDD" id="cd07205">
    <property type="entry name" value="Pat_PNPLA6_PNPLA7_NTE1_like"/>
    <property type="match status" value="1"/>
</dbReference>
<dbReference type="SUPFAM" id="SSF52151">
    <property type="entry name" value="FabD/lysophospholipase-like"/>
    <property type="match status" value="1"/>
</dbReference>
<evidence type="ECO:0000256" key="1">
    <source>
        <dbReference type="ARBA" id="ARBA00006636"/>
    </source>
</evidence>
<comment type="caution">
    <text evidence="5">Lacks conserved residue(s) required for the propagation of feature annotation.</text>
</comment>
<keyword evidence="9" id="KW-1185">Reference proteome</keyword>
<evidence type="ECO:0000259" key="6">
    <source>
        <dbReference type="PROSITE" id="PS50042"/>
    </source>
</evidence>
<accession>A0A399R8N4</accession>
<protein>
    <submittedName>
        <fullName evidence="8">Cyclic nucleotide-binding protein</fullName>
    </submittedName>
</protein>
<keyword evidence="3 5" id="KW-0442">Lipid degradation</keyword>
<feature type="domain" description="Cyclic nucleotide-binding" evidence="6">
    <location>
        <begin position="14"/>
        <end position="146"/>
    </location>
</feature>
<dbReference type="EMBL" id="QWFX01000014">
    <property type="protein sequence ID" value="RIJ27133.1"/>
    <property type="molecule type" value="Genomic_DNA"/>
</dbReference>
<comment type="similarity">
    <text evidence="1">Belongs to the NTE family.</text>
</comment>
<dbReference type="PANTHER" id="PTHR14226:SF29">
    <property type="entry name" value="NEUROPATHY TARGET ESTERASE SWS"/>
    <property type="match status" value="1"/>
</dbReference>
<proteinExistence type="inferred from homology"/>
<evidence type="ECO:0000259" key="7">
    <source>
        <dbReference type="PROSITE" id="PS51635"/>
    </source>
</evidence>
<evidence type="ECO:0000256" key="2">
    <source>
        <dbReference type="ARBA" id="ARBA00022801"/>
    </source>
</evidence>
<gene>
    <name evidence="8" type="ORF">D1223_14985</name>
</gene>
<keyword evidence="4 5" id="KW-0443">Lipid metabolism</keyword>
<name>A0A399R8N4_9PROT</name>
<dbReference type="GO" id="GO:0004622">
    <property type="term" value="F:phosphatidylcholine lysophospholipase activity"/>
    <property type="evidence" value="ECO:0007669"/>
    <property type="project" value="UniProtKB-ARBA"/>
</dbReference>
<dbReference type="InterPro" id="IPR050301">
    <property type="entry name" value="NTE"/>
</dbReference>
<dbReference type="AlphaFoldDB" id="A0A399R8N4"/>
<feature type="short sequence motif" description="GXSXG" evidence="5">
    <location>
        <begin position="351"/>
        <end position="355"/>
    </location>
</feature>
<dbReference type="InterPro" id="IPR016035">
    <property type="entry name" value="Acyl_Trfase/lysoPLipase"/>
</dbReference>
<evidence type="ECO:0000256" key="5">
    <source>
        <dbReference type="PROSITE-ProRule" id="PRU01161"/>
    </source>
</evidence>
<dbReference type="InterPro" id="IPR018490">
    <property type="entry name" value="cNMP-bd_dom_sf"/>
</dbReference>
<evidence type="ECO:0000313" key="8">
    <source>
        <dbReference type="EMBL" id="RIJ27133.1"/>
    </source>
</evidence>
<feature type="active site" description="Proton acceptor" evidence="5">
    <location>
        <position position="467"/>
    </location>
</feature>
<feature type="domain" description="PNPLA" evidence="7">
    <location>
        <begin position="320"/>
        <end position="480"/>
    </location>
</feature>
<dbReference type="Pfam" id="PF00027">
    <property type="entry name" value="cNMP_binding"/>
    <property type="match status" value="1"/>
</dbReference>
<dbReference type="InterPro" id="IPR002641">
    <property type="entry name" value="PNPLA_dom"/>
</dbReference>
<comment type="caution">
    <text evidence="8">The sequence shown here is derived from an EMBL/GenBank/DDBJ whole genome shotgun (WGS) entry which is preliminary data.</text>
</comment>
<dbReference type="CDD" id="cd00038">
    <property type="entry name" value="CAP_ED"/>
    <property type="match status" value="1"/>
</dbReference>
<dbReference type="SMART" id="SM00100">
    <property type="entry name" value="cNMP"/>
    <property type="match status" value="1"/>
</dbReference>
<dbReference type="PROSITE" id="PS50042">
    <property type="entry name" value="CNMP_BINDING_3"/>
    <property type="match status" value="1"/>
</dbReference>
<dbReference type="PROSITE" id="PS51635">
    <property type="entry name" value="PNPLA"/>
    <property type="match status" value="1"/>
</dbReference>
<dbReference type="OrthoDB" id="5290098at2"/>
<dbReference type="PANTHER" id="PTHR14226">
    <property type="entry name" value="NEUROPATHY TARGET ESTERASE/SWISS CHEESE D.MELANOGASTER"/>
    <property type="match status" value="1"/>
</dbReference>
<evidence type="ECO:0000256" key="4">
    <source>
        <dbReference type="ARBA" id="ARBA00023098"/>
    </source>
</evidence>
<dbReference type="InterPro" id="IPR000595">
    <property type="entry name" value="cNMP-bd_dom"/>
</dbReference>
<keyword evidence="2 5" id="KW-0378">Hydrolase</keyword>
<reference evidence="8 9" key="1">
    <citation type="submission" date="2018-08" db="EMBL/GenBank/DDBJ databases">
        <title>Henriciella mobilis sp. nov., isolated from seawater.</title>
        <authorList>
            <person name="Cheng H."/>
            <person name="Wu Y.-H."/>
            <person name="Xu X.-W."/>
            <person name="Guo L.-L."/>
        </authorList>
    </citation>
    <scope>NUCLEOTIDE SEQUENCE [LARGE SCALE GENOMIC DNA]</scope>
    <source>
        <strain evidence="8 9">JN25</strain>
    </source>
</reference>
<feature type="active site" description="Nucleophile" evidence="5">
    <location>
        <position position="353"/>
    </location>
</feature>
<dbReference type="GO" id="GO:0016042">
    <property type="term" value="P:lipid catabolic process"/>
    <property type="evidence" value="ECO:0007669"/>
    <property type="project" value="UniProtKB-UniRule"/>
</dbReference>
<feature type="short sequence motif" description="DGA/G" evidence="5">
    <location>
        <begin position="467"/>
        <end position="469"/>
    </location>
</feature>
<dbReference type="Pfam" id="PF01734">
    <property type="entry name" value="Patatin"/>
    <property type="match status" value="1"/>
</dbReference>
<dbReference type="Gene3D" id="2.60.120.10">
    <property type="entry name" value="Jelly Rolls"/>
    <property type="match status" value="1"/>
</dbReference>
<dbReference type="SUPFAM" id="SSF51206">
    <property type="entry name" value="cAMP-binding domain-like"/>
    <property type="match status" value="1"/>
</dbReference>
<sequence length="604" mass="65531">MSLNIAPTLKTIPFLEDVPKRALRAAGREARWFSLPAGWELFKAGEISNSIYFVLSGSLGAFRTMPDGRSDFIGHIRAGEPVGEMALFEGAFDDDGDGIPDNAPHTSSVYALRDAEMLEISRAGFDRLVKAEPEILTAMIRLMLTRLREGRKPNRRNAPKVFALVATSPTIDLKLRARSLKASLNKFGLKCRIVEETEGTDQPTGFFDRLEAENDVVMLVSSVGDTGWYRLSVRQADRIWVVGRADARPSNPLMPEDNSPARSLKLIDVILLHHGGERQAAKPAEWLDAANASRILHWEGMDGPSCERLARIMAGRSVGLVLSGGGARAYAHIGVVKALREAGIPIDFVGGSSMGAVVAACVAMGWDDAEIDRRIRKAFVETNPLGDYVLPVVGLVRGKRVNTRLHEHFGDAEIGDLGVPFFAVSTNLTDGTYLVHRRGLLREALRATISLPGILPPVVHDGEVLVDGAVLNNFPTGIMRELHRGVVVGSDVARAPEGLAAEDFADPPGFFGWVWKHGFSSAPPIAGLLMRSATLSVDPSAGRELVDVLVVPELRDIELRDWEAYDEAVQAGYEAAQKALASGELIDFCYGPKAQIPSVTIDKV</sequence>
<dbReference type="InterPro" id="IPR014710">
    <property type="entry name" value="RmlC-like_jellyroll"/>
</dbReference>
<dbReference type="RefSeq" id="WP_119377247.1">
    <property type="nucleotide sequence ID" value="NZ_QWFX01000014.1"/>
</dbReference>
<dbReference type="Gene3D" id="3.40.1090.10">
    <property type="entry name" value="Cytosolic phospholipase A2 catalytic domain"/>
    <property type="match status" value="2"/>
</dbReference>
<evidence type="ECO:0000313" key="9">
    <source>
        <dbReference type="Proteomes" id="UP000266385"/>
    </source>
</evidence>
<evidence type="ECO:0000256" key="3">
    <source>
        <dbReference type="ARBA" id="ARBA00022963"/>
    </source>
</evidence>